<dbReference type="InterPro" id="IPR001846">
    <property type="entry name" value="VWF_type-D"/>
</dbReference>
<evidence type="ECO:0000259" key="1">
    <source>
        <dbReference type="PROSITE" id="PS51233"/>
    </source>
</evidence>
<evidence type="ECO:0000313" key="2">
    <source>
        <dbReference type="EMBL" id="KAH3718097.1"/>
    </source>
</evidence>
<sequence>MTTRVCEGLPEARCITGITVETRGVKFTLDSQSHDTVYVNNNPKSLPYTDSMVYVKKVTSLFRLIRGFSFHILYDGAQRIYISLAPYYEGKVSFL</sequence>
<dbReference type="AlphaFoldDB" id="A0A9D4HGJ8"/>
<keyword evidence="3" id="KW-1185">Reference proteome</keyword>
<comment type="caution">
    <text evidence="2">The sequence shown here is derived from an EMBL/GenBank/DDBJ whole genome shotgun (WGS) entry which is preliminary data.</text>
</comment>
<name>A0A9D4HGJ8_DREPO</name>
<reference evidence="2" key="2">
    <citation type="submission" date="2020-11" db="EMBL/GenBank/DDBJ databases">
        <authorList>
            <person name="McCartney M.A."/>
            <person name="Auch B."/>
            <person name="Kono T."/>
            <person name="Mallez S."/>
            <person name="Becker A."/>
            <person name="Gohl D.M."/>
            <person name="Silverstein K.A.T."/>
            <person name="Koren S."/>
            <person name="Bechman K.B."/>
            <person name="Herman A."/>
            <person name="Abrahante J.E."/>
            <person name="Garbe J."/>
        </authorList>
    </citation>
    <scope>NUCLEOTIDE SEQUENCE</scope>
    <source>
        <strain evidence="2">Duluth1</strain>
        <tissue evidence="2">Whole animal</tissue>
    </source>
</reference>
<dbReference type="Proteomes" id="UP000828390">
    <property type="component" value="Unassembled WGS sequence"/>
</dbReference>
<accession>A0A9D4HGJ8</accession>
<protein>
    <recommendedName>
        <fullName evidence="1">VWFD domain-containing protein</fullName>
    </recommendedName>
</protein>
<organism evidence="2 3">
    <name type="scientific">Dreissena polymorpha</name>
    <name type="common">Zebra mussel</name>
    <name type="synonym">Mytilus polymorpha</name>
    <dbReference type="NCBI Taxonomy" id="45954"/>
    <lineage>
        <taxon>Eukaryota</taxon>
        <taxon>Metazoa</taxon>
        <taxon>Spiralia</taxon>
        <taxon>Lophotrochozoa</taxon>
        <taxon>Mollusca</taxon>
        <taxon>Bivalvia</taxon>
        <taxon>Autobranchia</taxon>
        <taxon>Heteroconchia</taxon>
        <taxon>Euheterodonta</taxon>
        <taxon>Imparidentia</taxon>
        <taxon>Neoheterodontei</taxon>
        <taxon>Myida</taxon>
        <taxon>Dreissenoidea</taxon>
        <taxon>Dreissenidae</taxon>
        <taxon>Dreissena</taxon>
    </lineage>
</organism>
<feature type="domain" description="VWFD" evidence="1">
    <location>
        <begin position="1"/>
        <end position="95"/>
    </location>
</feature>
<evidence type="ECO:0000313" key="3">
    <source>
        <dbReference type="Proteomes" id="UP000828390"/>
    </source>
</evidence>
<gene>
    <name evidence="2" type="ORF">DPMN_060896</name>
</gene>
<dbReference type="EMBL" id="JAIWYP010000013">
    <property type="protein sequence ID" value="KAH3718097.1"/>
    <property type="molecule type" value="Genomic_DNA"/>
</dbReference>
<dbReference type="Pfam" id="PF00094">
    <property type="entry name" value="VWD"/>
    <property type="match status" value="1"/>
</dbReference>
<reference evidence="2" key="1">
    <citation type="journal article" date="2019" name="bioRxiv">
        <title>The Genome of the Zebra Mussel, Dreissena polymorpha: A Resource for Invasive Species Research.</title>
        <authorList>
            <person name="McCartney M.A."/>
            <person name="Auch B."/>
            <person name="Kono T."/>
            <person name="Mallez S."/>
            <person name="Zhang Y."/>
            <person name="Obille A."/>
            <person name="Becker A."/>
            <person name="Abrahante J.E."/>
            <person name="Garbe J."/>
            <person name="Badalamenti J.P."/>
            <person name="Herman A."/>
            <person name="Mangelson H."/>
            <person name="Liachko I."/>
            <person name="Sullivan S."/>
            <person name="Sone E.D."/>
            <person name="Koren S."/>
            <person name="Silverstein K.A.T."/>
            <person name="Beckman K.B."/>
            <person name="Gohl D.M."/>
        </authorList>
    </citation>
    <scope>NUCLEOTIDE SEQUENCE</scope>
    <source>
        <strain evidence="2">Duluth1</strain>
        <tissue evidence="2">Whole animal</tissue>
    </source>
</reference>
<dbReference type="PROSITE" id="PS51233">
    <property type="entry name" value="VWFD"/>
    <property type="match status" value="1"/>
</dbReference>
<proteinExistence type="predicted"/>